<evidence type="ECO:0000256" key="1">
    <source>
        <dbReference type="ARBA" id="ARBA00022723"/>
    </source>
</evidence>
<organism evidence="8 9">
    <name type="scientific">Porites evermanni</name>
    <dbReference type="NCBI Taxonomy" id="104178"/>
    <lineage>
        <taxon>Eukaryota</taxon>
        <taxon>Metazoa</taxon>
        <taxon>Cnidaria</taxon>
        <taxon>Anthozoa</taxon>
        <taxon>Hexacorallia</taxon>
        <taxon>Scleractinia</taxon>
        <taxon>Fungiina</taxon>
        <taxon>Poritidae</taxon>
        <taxon>Porites</taxon>
    </lineage>
</organism>
<name>A0ABN8QZD8_9CNID</name>
<dbReference type="SMART" id="SM00184">
    <property type="entry name" value="RING"/>
    <property type="match status" value="1"/>
</dbReference>
<evidence type="ECO:0000259" key="7">
    <source>
        <dbReference type="PROSITE" id="PS50145"/>
    </source>
</evidence>
<dbReference type="Proteomes" id="UP001159427">
    <property type="component" value="Unassembled WGS sequence"/>
</dbReference>
<dbReference type="InterPro" id="IPR001293">
    <property type="entry name" value="Znf_TRAF"/>
</dbReference>
<dbReference type="Pfam" id="PF00097">
    <property type="entry name" value="zf-C3HC4"/>
    <property type="match status" value="1"/>
</dbReference>
<keyword evidence="5" id="KW-0175">Coiled coil</keyword>
<protein>
    <recommendedName>
        <fullName evidence="10">TNF receptor-associated factor 6</fullName>
    </recommendedName>
</protein>
<dbReference type="PROSITE" id="PS50089">
    <property type="entry name" value="ZF_RING_2"/>
    <property type="match status" value="1"/>
</dbReference>
<feature type="domain" description="TRAF-type" evidence="7">
    <location>
        <begin position="114"/>
        <end position="168"/>
    </location>
</feature>
<dbReference type="InterPro" id="IPR017907">
    <property type="entry name" value="Znf_RING_CS"/>
</dbReference>
<keyword evidence="2 4" id="KW-0863">Zinc-finger</keyword>
<evidence type="ECO:0000313" key="9">
    <source>
        <dbReference type="Proteomes" id="UP001159427"/>
    </source>
</evidence>
<dbReference type="Pfam" id="PF02176">
    <property type="entry name" value="zf-TRAF"/>
    <property type="match status" value="1"/>
</dbReference>
<gene>
    <name evidence="8" type="ORF">PEVE_00007301</name>
</gene>
<dbReference type="InterPro" id="IPR018957">
    <property type="entry name" value="Znf_C3HC4_RING-type"/>
</dbReference>
<dbReference type="PANTHER" id="PTHR10131:SF94">
    <property type="entry name" value="TNF RECEPTOR-ASSOCIATED FACTOR 4"/>
    <property type="match status" value="1"/>
</dbReference>
<evidence type="ECO:0000256" key="2">
    <source>
        <dbReference type="ARBA" id="ARBA00022771"/>
    </source>
</evidence>
<feature type="zinc finger region" description="TRAF-type" evidence="4">
    <location>
        <begin position="114"/>
        <end position="168"/>
    </location>
</feature>
<feature type="domain" description="TRAF-type" evidence="7">
    <location>
        <begin position="170"/>
        <end position="216"/>
    </location>
</feature>
<accession>A0ABN8QZD8</accession>
<dbReference type="EMBL" id="CALNXI010001487">
    <property type="protein sequence ID" value="CAH3170510.1"/>
    <property type="molecule type" value="Genomic_DNA"/>
</dbReference>
<dbReference type="PROSITE" id="PS00518">
    <property type="entry name" value="ZF_RING_1"/>
    <property type="match status" value="1"/>
</dbReference>
<evidence type="ECO:0008006" key="10">
    <source>
        <dbReference type="Google" id="ProtNLM"/>
    </source>
</evidence>
<feature type="domain" description="RING-type" evidence="6">
    <location>
        <begin position="28"/>
        <end position="72"/>
    </location>
</feature>
<evidence type="ECO:0000259" key="6">
    <source>
        <dbReference type="PROSITE" id="PS50089"/>
    </source>
</evidence>
<dbReference type="PANTHER" id="PTHR10131">
    <property type="entry name" value="TNF RECEPTOR ASSOCIATED FACTOR"/>
    <property type="match status" value="1"/>
</dbReference>
<evidence type="ECO:0000313" key="8">
    <source>
        <dbReference type="EMBL" id="CAH3170510.1"/>
    </source>
</evidence>
<keyword evidence="9" id="KW-1185">Reference proteome</keyword>
<evidence type="ECO:0000256" key="4">
    <source>
        <dbReference type="PROSITE-ProRule" id="PRU00207"/>
    </source>
</evidence>
<evidence type="ECO:0000256" key="3">
    <source>
        <dbReference type="ARBA" id="ARBA00022833"/>
    </source>
</evidence>
<feature type="coiled-coil region" evidence="5">
    <location>
        <begin position="267"/>
        <end position="294"/>
    </location>
</feature>
<keyword evidence="3 4" id="KW-0862">Zinc</keyword>
<proteinExistence type="predicted"/>
<reference evidence="8 9" key="1">
    <citation type="submission" date="2022-05" db="EMBL/GenBank/DDBJ databases">
        <authorList>
            <consortium name="Genoscope - CEA"/>
            <person name="William W."/>
        </authorList>
    </citation>
    <scope>NUCLEOTIDE SEQUENCE [LARGE SCALE GENOMIC DNA]</scope>
</reference>
<dbReference type="InterPro" id="IPR001841">
    <property type="entry name" value="Znf_RING"/>
</dbReference>
<comment type="caution">
    <text evidence="8">The sequence shown here is derived from an EMBL/GenBank/DDBJ whole genome shotgun (WGS) entry which is preliminary data.</text>
</comment>
<sequence>MAEAPHHPRLPSGYDEEFVSEVDDDLQCVICQLPLKEPVLTRCGHRFCKGCLEEHLKRQEIQAHPYTCPSDREVLNREQDIFPDKPTERKILSYAIKCPSEGCHWKGELRNKETHLETCRFEIVTCVNENCRETMKKKDLNKHVTNTCEWRIRECEYCKEQHPKCHLEDHLETCNKFPLTCPNSCGDLIPREMVSNHIDNDCPLSVVSCPYVEIGCIEKSLRKDVESHLQSATREHLDFACVNVNSTQVQLDEQRRRVQLGETQAQLRVTQKTTRKLEEKLEALQRLIERNANTDRVMVEGGNKQYI</sequence>
<dbReference type="InterPro" id="IPR013083">
    <property type="entry name" value="Znf_RING/FYVE/PHD"/>
</dbReference>
<dbReference type="SUPFAM" id="SSF49599">
    <property type="entry name" value="TRAF domain-like"/>
    <property type="match status" value="2"/>
</dbReference>
<feature type="zinc finger region" description="TRAF-type" evidence="4">
    <location>
        <begin position="170"/>
        <end position="216"/>
    </location>
</feature>
<keyword evidence="1 4" id="KW-0479">Metal-binding</keyword>
<dbReference type="PROSITE" id="PS50145">
    <property type="entry name" value="ZF_TRAF"/>
    <property type="match status" value="2"/>
</dbReference>
<dbReference type="Gene3D" id="3.30.40.10">
    <property type="entry name" value="Zinc/RING finger domain, C3HC4 (zinc finger)"/>
    <property type="match status" value="3"/>
</dbReference>
<evidence type="ECO:0000256" key="5">
    <source>
        <dbReference type="SAM" id="Coils"/>
    </source>
</evidence>
<dbReference type="SUPFAM" id="SSF57850">
    <property type="entry name" value="RING/U-box"/>
    <property type="match status" value="1"/>
</dbReference>